<dbReference type="InterPro" id="IPR050712">
    <property type="entry name" value="NAD(P)H-dep_reductase"/>
</dbReference>
<reference evidence="3 4" key="1">
    <citation type="journal article" date="2012" name="J. Bacteriol.">
        <title>Genome Sequence of the Pattern-Forming Social Bacterium Paenibacillus dendritiformis C454 Chiral Morphotype.</title>
        <authorList>
            <person name="Sirota-Madi A."/>
            <person name="Olender T."/>
            <person name="Helman Y."/>
            <person name="Brainis I."/>
            <person name="Finkelshtein A."/>
            <person name="Roth D."/>
            <person name="Hagai E."/>
            <person name="Leshkowitz D."/>
            <person name="Brodsky L."/>
            <person name="Galatenko V."/>
            <person name="Nikolaev V."/>
            <person name="Gutnick D.L."/>
            <person name="Lancet D."/>
            <person name="Ben-Jacob E."/>
        </authorList>
    </citation>
    <scope>NUCLEOTIDE SEQUENCE [LARGE SCALE GENOMIC DNA]</scope>
    <source>
        <strain evidence="3 4">C454</strain>
    </source>
</reference>
<dbReference type="Pfam" id="PF03358">
    <property type="entry name" value="FMN_red"/>
    <property type="match status" value="1"/>
</dbReference>
<dbReference type="Gene3D" id="3.40.50.360">
    <property type="match status" value="1"/>
</dbReference>
<dbReference type="GO" id="GO:0016491">
    <property type="term" value="F:oxidoreductase activity"/>
    <property type="evidence" value="ECO:0007669"/>
    <property type="project" value="InterPro"/>
</dbReference>
<comment type="caution">
    <text evidence="3">The sequence shown here is derived from an EMBL/GenBank/DDBJ whole genome shotgun (WGS) entry which is preliminary data.</text>
</comment>
<evidence type="ECO:0000259" key="2">
    <source>
        <dbReference type="Pfam" id="PF03358"/>
    </source>
</evidence>
<gene>
    <name evidence="3" type="ORF">PDENDC454_17773</name>
</gene>
<comment type="similarity">
    <text evidence="1">Belongs to the azoreductase type 2 family.</text>
</comment>
<dbReference type="Proteomes" id="UP000003900">
    <property type="component" value="Unassembled WGS sequence"/>
</dbReference>
<name>H3SJ29_9BACL</name>
<dbReference type="InterPro" id="IPR029039">
    <property type="entry name" value="Flavoprotein-like_sf"/>
</dbReference>
<dbReference type="PATRIC" id="fig|1131935.3.peg.3695"/>
<sequence length="185" mass="20212">MTEGEKIVRIVCIAGSNHADATSSKLVRYIAARLQGKDHEAEVVELHLLPLPLYDPDVDEENANVLRLKKAVKESDAIVLATPEYHGTLSGVLKNALDYLNFEYFNNKVVLSVSSAGGAVGVSSLSHLQTIVRNLHGINCPEWISIGGDQREFTADGVPAHDHVVKRVNKTLDYFLALAQNTRAL</sequence>
<evidence type="ECO:0000313" key="4">
    <source>
        <dbReference type="Proteomes" id="UP000003900"/>
    </source>
</evidence>
<dbReference type="EMBL" id="AHKH01000052">
    <property type="protein sequence ID" value="EHQ60920.1"/>
    <property type="molecule type" value="Genomic_DNA"/>
</dbReference>
<dbReference type="GO" id="GO:0005829">
    <property type="term" value="C:cytosol"/>
    <property type="evidence" value="ECO:0007669"/>
    <property type="project" value="TreeGrafter"/>
</dbReference>
<keyword evidence="4" id="KW-1185">Reference proteome</keyword>
<feature type="domain" description="NADPH-dependent FMN reductase-like" evidence="2">
    <location>
        <begin position="9"/>
        <end position="147"/>
    </location>
</feature>
<dbReference type="PANTHER" id="PTHR30543">
    <property type="entry name" value="CHROMATE REDUCTASE"/>
    <property type="match status" value="1"/>
</dbReference>
<proteinExistence type="inferred from homology"/>
<dbReference type="PANTHER" id="PTHR30543:SF21">
    <property type="entry name" value="NAD(P)H-DEPENDENT FMN REDUCTASE LOT6"/>
    <property type="match status" value="1"/>
</dbReference>
<protein>
    <submittedName>
        <fullName evidence="3">Arsenical resistance protein</fullName>
    </submittedName>
</protein>
<dbReference type="GO" id="GO:0010181">
    <property type="term" value="F:FMN binding"/>
    <property type="evidence" value="ECO:0007669"/>
    <property type="project" value="TreeGrafter"/>
</dbReference>
<dbReference type="AlphaFoldDB" id="H3SJ29"/>
<dbReference type="STRING" id="1131935.PDENDC454_17773"/>
<evidence type="ECO:0000256" key="1">
    <source>
        <dbReference type="ARBA" id="ARBA00009428"/>
    </source>
</evidence>
<evidence type="ECO:0000313" key="3">
    <source>
        <dbReference type="EMBL" id="EHQ60920.1"/>
    </source>
</evidence>
<dbReference type="InterPro" id="IPR005025">
    <property type="entry name" value="FMN_Rdtase-like_dom"/>
</dbReference>
<dbReference type="SUPFAM" id="SSF52218">
    <property type="entry name" value="Flavoproteins"/>
    <property type="match status" value="1"/>
</dbReference>
<organism evidence="3 4">
    <name type="scientific">Paenibacillus dendritiformis C454</name>
    <dbReference type="NCBI Taxonomy" id="1131935"/>
    <lineage>
        <taxon>Bacteria</taxon>
        <taxon>Bacillati</taxon>
        <taxon>Bacillota</taxon>
        <taxon>Bacilli</taxon>
        <taxon>Bacillales</taxon>
        <taxon>Paenibacillaceae</taxon>
        <taxon>Paenibacillus</taxon>
    </lineage>
</organism>
<accession>H3SJ29</accession>